<dbReference type="RefSeq" id="WP_336203306.1">
    <property type="nucleotide sequence ID" value="NZ_JBANEI010000009.1"/>
</dbReference>
<evidence type="ECO:0000313" key="3">
    <source>
        <dbReference type="Proteomes" id="UP001306592"/>
    </source>
</evidence>
<keyword evidence="3" id="KW-1185">Reference proteome</keyword>
<dbReference type="Pfam" id="PF10547">
    <property type="entry name" value="P22_AR_N"/>
    <property type="match status" value="1"/>
</dbReference>
<evidence type="ECO:0000259" key="1">
    <source>
        <dbReference type="Pfam" id="PF10547"/>
    </source>
</evidence>
<dbReference type="EMBL" id="JBANEI010000009">
    <property type="protein sequence ID" value="MEI2682695.1"/>
    <property type="molecule type" value="Genomic_DNA"/>
</dbReference>
<gene>
    <name evidence="2" type="ORF">V8N49_13645</name>
</gene>
<feature type="domain" description="Antirepressor protein ant N-terminal" evidence="1">
    <location>
        <begin position="2"/>
        <end position="109"/>
    </location>
</feature>
<comment type="caution">
    <text evidence="2">The sequence shown here is derived from an EMBL/GenBank/DDBJ whole genome shotgun (WGS) entry which is preliminary data.</text>
</comment>
<evidence type="ECO:0000313" key="2">
    <source>
        <dbReference type="EMBL" id="MEI2682695.1"/>
    </source>
</evidence>
<dbReference type="PRINTS" id="PR01994">
    <property type="entry name" value="ANTIREPRESSR"/>
</dbReference>
<sequence length="312" mass="34551">MPFHGADLYVVSVGNEAFTPMRPIIDGMGLTYQGQADKLKSRFSKGVREIMIPTKGGEQTMLCLALRKLNGWLQTISPNKVKPEIRDRVIQYQEECDDVLYEYWTKGEVKNPRKAKKTLAGKITADQQEAIKQLVMTRGKALPKEKQAKAIITMWSSLKSHFGCSYKEISDDQFTEALSIAARVSLDGEFIGKQEAISAPKFDVNLPIQWWIDNNPVVRSGNLSFGKLKCAPSLDVTMPMLCGDNSTSSAIRLINILEAAGCDVSGPKAEIVAMRSHLANVEYGMKAIADACRRAGNKTISFRGKRADFVIK</sequence>
<organism evidence="2 3">
    <name type="scientific">Erwinia aphidicola</name>
    <dbReference type="NCBI Taxonomy" id="68334"/>
    <lineage>
        <taxon>Bacteria</taxon>
        <taxon>Pseudomonadati</taxon>
        <taxon>Pseudomonadota</taxon>
        <taxon>Gammaproteobacteria</taxon>
        <taxon>Enterobacterales</taxon>
        <taxon>Erwiniaceae</taxon>
        <taxon>Erwinia</taxon>
    </lineage>
</organism>
<name>A0ABU8DGQ5_ERWAP</name>
<dbReference type="InterPro" id="IPR018875">
    <property type="entry name" value="Antirepressor_Ant_N"/>
</dbReference>
<protein>
    <submittedName>
        <fullName evidence="2">Phage antirepressor N-terminal domain-containing protein</fullName>
    </submittedName>
</protein>
<accession>A0ABU8DGQ5</accession>
<proteinExistence type="predicted"/>
<reference evidence="2 3" key="1">
    <citation type="submission" date="2024-02" db="EMBL/GenBank/DDBJ databases">
        <title>First report Erwinia aphidicola in onion in Chile.</title>
        <authorList>
            <person name="Valenzuela M."/>
            <person name="Pena M."/>
            <person name="Dutta B."/>
        </authorList>
    </citation>
    <scope>NUCLEOTIDE SEQUENCE [LARGE SCALE GENOMIC DNA]</scope>
    <source>
        <strain evidence="2 3">QCJ3A</strain>
    </source>
</reference>
<dbReference type="Proteomes" id="UP001306592">
    <property type="component" value="Unassembled WGS sequence"/>
</dbReference>